<dbReference type="VEuPathDB" id="FungiDB:FOZG_03119"/>
<dbReference type="EMBL" id="MRCX01000263">
    <property type="protein sequence ID" value="RKK66800.1"/>
    <property type="molecule type" value="Genomic_DNA"/>
</dbReference>
<dbReference type="Proteomes" id="UP000285084">
    <property type="component" value="Unassembled WGS sequence"/>
</dbReference>
<name>A0A420MFK5_FUSOX</name>
<dbReference type="VEuPathDB" id="FungiDB:FOMG_03191"/>
<proteinExistence type="predicted"/>
<protein>
    <submittedName>
        <fullName evidence="1">Uncharacterized protein</fullName>
    </submittedName>
</protein>
<dbReference type="VEuPathDB" id="FungiDB:FOC4_g10007017"/>
<accession>A0A420MFK5</accession>
<evidence type="ECO:0000313" key="1">
    <source>
        <dbReference type="EMBL" id="RKK66800.1"/>
    </source>
</evidence>
<comment type="caution">
    <text evidence="1">The sequence shown here is derived from an EMBL/GenBank/DDBJ whole genome shotgun (WGS) entry which is preliminary data.</text>
</comment>
<organism evidence="1 2">
    <name type="scientific">Fusarium oxysporum</name>
    <name type="common">Fusarium vascular wilt</name>
    <dbReference type="NCBI Taxonomy" id="5507"/>
    <lineage>
        <taxon>Eukaryota</taxon>
        <taxon>Fungi</taxon>
        <taxon>Dikarya</taxon>
        <taxon>Ascomycota</taxon>
        <taxon>Pezizomycotina</taxon>
        <taxon>Sordariomycetes</taxon>
        <taxon>Hypocreomycetidae</taxon>
        <taxon>Hypocreales</taxon>
        <taxon>Nectriaceae</taxon>
        <taxon>Fusarium</taxon>
        <taxon>Fusarium oxysporum species complex</taxon>
    </lineage>
</organism>
<evidence type="ECO:0000313" key="2">
    <source>
        <dbReference type="Proteomes" id="UP000285084"/>
    </source>
</evidence>
<gene>
    <name evidence="1" type="ORF">BFJ69_g15062</name>
</gene>
<dbReference type="VEuPathDB" id="FungiDB:FOXG_04028"/>
<dbReference type="VEuPathDB" id="FungiDB:FOC1_g10004610"/>
<dbReference type="AlphaFoldDB" id="A0A420MFK5"/>
<dbReference type="VEuPathDB" id="FungiDB:FOIG_06905"/>
<reference evidence="1 2" key="1">
    <citation type="journal article" date="2018" name="Sci. Rep.">
        <title>Characterisation of pathogen-specific regions and novel effector candidates in Fusarium oxysporum f. sp. cepae.</title>
        <authorList>
            <person name="Armitage A.D."/>
            <person name="Taylor A."/>
            <person name="Sobczyk M.K."/>
            <person name="Baxter L."/>
            <person name="Greenfield B.P."/>
            <person name="Bates H.J."/>
            <person name="Wilson F."/>
            <person name="Jackson A.C."/>
            <person name="Ott S."/>
            <person name="Harrison R.J."/>
            <person name="Clarkson J.P."/>
        </authorList>
    </citation>
    <scope>NUCLEOTIDE SEQUENCE [LARGE SCALE GENOMIC DNA]</scope>
    <source>
        <strain evidence="1 2">Fo_A13</strain>
    </source>
</reference>
<sequence>MLALHTAKAIKTDITEIRNDTSAMKDGTAQILEEINQLQAQLSNQDDYILQNFLEDMTTYTENALDGASIDWKSSSTQAPSPIIEDEEGTGSAYLPGSDFALFNVYNNHSKY</sequence>